<evidence type="ECO:0000256" key="7">
    <source>
        <dbReference type="SAM" id="Phobius"/>
    </source>
</evidence>
<sequence length="350" mass="39478">MVYVLQIKAVERIGKLALFTALITLFMALMCAWSDIGHMARFYEVYVHPQFRSMLTWVLWLYSAYIIILISELWLALRADLVQWSRFPDIRGRIVRVILLGNTDVSPKTLERDHKRLRILASIGVPLAVAFHGGMGALFATLIARSYWFGPIYPIFFLTGALVSGTALLSAVTAFWWKGEKGDGEGTVVFLGRTLLGLLMFDVLLEWAELSIPAWYGVGPEIGLIKVILFGQFWWMFWIGHILLGVLIPLFLLVVYPMNRRRIGLAGALIALSFLSVRLNIVIPGLVTPELNGLQHAYMSSRLSFFYVPSAAEWALVMFVVSIGTALFFVGYRYLPLFEPAAVPARELER</sequence>
<comment type="similarity">
    <text evidence="2">Belongs to the NrfD family.</text>
</comment>
<feature type="transmembrane region" description="Helical" evidence="7">
    <location>
        <begin position="188"/>
        <end position="208"/>
    </location>
</feature>
<accession>E6QMN9</accession>
<keyword evidence="6 7" id="KW-0472">Membrane</keyword>
<feature type="transmembrane region" description="Helical" evidence="7">
    <location>
        <begin position="233"/>
        <end position="256"/>
    </location>
</feature>
<evidence type="ECO:0000256" key="4">
    <source>
        <dbReference type="ARBA" id="ARBA00022692"/>
    </source>
</evidence>
<name>E6QMN9_9ZZZZ</name>
<organism evidence="8">
    <name type="scientific">mine drainage metagenome</name>
    <dbReference type="NCBI Taxonomy" id="410659"/>
    <lineage>
        <taxon>unclassified sequences</taxon>
        <taxon>metagenomes</taxon>
        <taxon>ecological metagenomes</taxon>
    </lineage>
</organism>
<evidence type="ECO:0000256" key="1">
    <source>
        <dbReference type="ARBA" id="ARBA00004651"/>
    </source>
</evidence>
<dbReference type="AlphaFoldDB" id="E6QMN9"/>
<evidence type="ECO:0000256" key="3">
    <source>
        <dbReference type="ARBA" id="ARBA00022475"/>
    </source>
</evidence>
<evidence type="ECO:0000313" key="8">
    <source>
        <dbReference type="EMBL" id="CBI08510.1"/>
    </source>
</evidence>
<keyword evidence="4 7" id="KW-0812">Transmembrane</keyword>
<reference evidence="8" key="1">
    <citation type="submission" date="2009-10" db="EMBL/GenBank/DDBJ databases">
        <title>Diversity of trophic interactions inside an arsenic-rich microbial ecosystem.</title>
        <authorList>
            <person name="Bertin P.N."/>
            <person name="Heinrich-Salmeron A."/>
            <person name="Pelletier E."/>
            <person name="Goulhen-Chollet F."/>
            <person name="Arsene-Ploetze F."/>
            <person name="Gallien S."/>
            <person name="Calteau A."/>
            <person name="Vallenet D."/>
            <person name="Casiot C."/>
            <person name="Chane-Woon-Ming B."/>
            <person name="Giloteaux L."/>
            <person name="Barakat M."/>
            <person name="Bonnefoy V."/>
            <person name="Bruneel O."/>
            <person name="Chandler M."/>
            <person name="Cleiss J."/>
            <person name="Duran R."/>
            <person name="Elbaz-Poulichet F."/>
            <person name="Fonknechten N."/>
            <person name="Lauga B."/>
            <person name="Mornico D."/>
            <person name="Ortet P."/>
            <person name="Schaeffer C."/>
            <person name="Siguier P."/>
            <person name="Alexander Thil Smith A."/>
            <person name="Van Dorsselaer A."/>
            <person name="Weissenbach J."/>
            <person name="Medigue C."/>
            <person name="Le Paslier D."/>
        </authorList>
    </citation>
    <scope>NUCLEOTIDE SEQUENCE</scope>
</reference>
<comment type="caution">
    <text evidence="8">The sequence shown here is derived from an EMBL/GenBank/DDBJ whole genome shotgun (WGS) entry which is preliminary data.</text>
</comment>
<comment type="subcellular location">
    <subcellularLocation>
        <location evidence="1">Cell membrane</location>
        <topology evidence="1">Multi-pass membrane protein</topology>
    </subcellularLocation>
</comment>
<dbReference type="EMBL" id="CABQ01000231">
    <property type="protein sequence ID" value="CBI08510.1"/>
    <property type="molecule type" value="Genomic_DNA"/>
</dbReference>
<dbReference type="Pfam" id="PF03916">
    <property type="entry name" value="NrfD"/>
    <property type="match status" value="1"/>
</dbReference>
<protein>
    <submittedName>
        <fullName evidence="8">Putative molybdopterin oxidoreductase, membrane subunit</fullName>
    </submittedName>
</protein>
<dbReference type="PANTHER" id="PTHR34856:SF2">
    <property type="entry name" value="PROTEIN NRFD"/>
    <property type="match status" value="1"/>
</dbReference>
<proteinExistence type="inferred from homology"/>
<dbReference type="GO" id="GO:0005886">
    <property type="term" value="C:plasma membrane"/>
    <property type="evidence" value="ECO:0007669"/>
    <property type="project" value="UniProtKB-SubCell"/>
</dbReference>
<dbReference type="InterPro" id="IPR005614">
    <property type="entry name" value="NrfD-like"/>
</dbReference>
<gene>
    <name evidence="8" type="ORF">CARN6_1984</name>
</gene>
<feature type="transmembrane region" description="Helical" evidence="7">
    <location>
        <begin position="57"/>
        <end position="77"/>
    </location>
</feature>
<dbReference type="InterPro" id="IPR052049">
    <property type="entry name" value="Electron_transfer_protein"/>
</dbReference>
<feature type="transmembrane region" description="Helical" evidence="7">
    <location>
        <begin position="155"/>
        <end position="176"/>
    </location>
</feature>
<feature type="transmembrane region" description="Helical" evidence="7">
    <location>
        <begin position="16"/>
        <end position="37"/>
    </location>
</feature>
<keyword evidence="3" id="KW-1003">Cell membrane</keyword>
<evidence type="ECO:0000256" key="2">
    <source>
        <dbReference type="ARBA" id="ARBA00008929"/>
    </source>
</evidence>
<feature type="transmembrane region" description="Helical" evidence="7">
    <location>
        <begin position="119"/>
        <end position="143"/>
    </location>
</feature>
<evidence type="ECO:0000256" key="5">
    <source>
        <dbReference type="ARBA" id="ARBA00022989"/>
    </source>
</evidence>
<evidence type="ECO:0000256" key="6">
    <source>
        <dbReference type="ARBA" id="ARBA00023136"/>
    </source>
</evidence>
<feature type="transmembrane region" description="Helical" evidence="7">
    <location>
        <begin position="306"/>
        <end position="330"/>
    </location>
</feature>
<feature type="transmembrane region" description="Helical" evidence="7">
    <location>
        <begin position="263"/>
        <end position="286"/>
    </location>
</feature>
<dbReference type="Gene3D" id="1.20.1630.10">
    <property type="entry name" value="Formate dehydrogenase/DMSO reductase domain"/>
    <property type="match status" value="1"/>
</dbReference>
<keyword evidence="5 7" id="KW-1133">Transmembrane helix</keyword>
<dbReference type="PANTHER" id="PTHR34856">
    <property type="entry name" value="PROTEIN NRFD"/>
    <property type="match status" value="1"/>
</dbReference>